<gene>
    <name evidence="1" type="ORF">FC69_GL000431</name>
</gene>
<dbReference type="OrthoDB" id="4050476at2"/>
<evidence type="ECO:0000313" key="1">
    <source>
        <dbReference type="EMBL" id="KRL58377.1"/>
    </source>
</evidence>
<protein>
    <submittedName>
        <fullName evidence="1">Uncharacterized protein</fullName>
    </submittedName>
</protein>
<comment type="caution">
    <text evidence="1">The sequence shown here is derived from an EMBL/GenBank/DDBJ whole genome shotgun (WGS) entry which is preliminary data.</text>
</comment>
<dbReference type="EMBL" id="AZEX01000071">
    <property type="protein sequence ID" value="KRL58377.1"/>
    <property type="molecule type" value="Genomic_DNA"/>
</dbReference>
<dbReference type="Proteomes" id="UP000051264">
    <property type="component" value="Unassembled WGS sequence"/>
</dbReference>
<dbReference type="STRING" id="1423747.FC69_GL000431"/>
<name>A0A0R1RPT2_9LACO</name>
<organism evidence="1 2">
    <name type="scientific">Latilactobacillus fuchuensis DSM 14340 = JCM 11249</name>
    <dbReference type="NCBI Taxonomy" id="1423747"/>
    <lineage>
        <taxon>Bacteria</taxon>
        <taxon>Bacillati</taxon>
        <taxon>Bacillota</taxon>
        <taxon>Bacilli</taxon>
        <taxon>Lactobacillales</taxon>
        <taxon>Lactobacillaceae</taxon>
        <taxon>Latilactobacillus</taxon>
    </lineage>
</organism>
<dbReference type="eggNOG" id="COG1262">
    <property type="taxonomic scope" value="Bacteria"/>
</dbReference>
<proteinExistence type="predicted"/>
<dbReference type="AlphaFoldDB" id="A0A0R1RPT2"/>
<dbReference type="PATRIC" id="fig|1423747.3.peg.439"/>
<accession>A0A0R1RPT2</accession>
<evidence type="ECO:0000313" key="2">
    <source>
        <dbReference type="Proteomes" id="UP000051264"/>
    </source>
</evidence>
<dbReference type="RefSeq" id="WP_025083431.1">
    <property type="nucleotide sequence ID" value="NZ_AZEX01000071.1"/>
</dbReference>
<sequence length="327" mass="37347">MHEFDLQLSQWQQLSEADRRANFGQVLRYFVSPLVAVDWIEPVKVDYQQTVLKTYSVWLLGEQFLFIPGQPAIQLGWSSGATKLTPNEWFAQSNRPLKADEGIVLTNQEAVSDYVNELTSDNRTVNMPALLVAQAAQPIDWLAQGVYTLVNGQFSGNQLFYRQYQAELQNLLYRQSESQTAYFESRHLIVKPLMQHQAYQVFEKISLSELGLKQTLHQQGFDFVSPDQYEWLKGAGTTSLWVAGNHLPTANQLMHQSFGLDFDGQRRYELTTDPLVYKGGPCVTGGRYQLEQVLPTSPFYESGLATQVIEDVQVPRQYRRTIPIVLE</sequence>
<reference evidence="1 2" key="1">
    <citation type="journal article" date="2015" name="Genome Announc.">
        <title>Expanding the biotechnology potential of lactobacilli through comparative genomics of 213 strains and associated genera.</title>
        <authorList>
            <person name="Sun Z."/>
            <person name="Harris H.M."/>
            <person name="McCann A."/>
            <person name="Guo C."/>
            <person name="Argimon S."/>
            <person name="Zhang W."/>
            <person name="Yang X."/>
            <person name="Jeffery I.B."/>
            <person name="Cooney J.C."/>
            <person name="Kagawa T.F."/>
            <person name="Liu W."/>
            <person name="Song Y."/>
            <person name="Salvetti E."/>
            <person name="Wrobel A."/>
            <person name="Rasinkangas P."/>
            <person name="Parkhill J."/>
            <person name="Rea M.C."/>
            <person name="O'Sullivan O."/>
            <person name="Ritari J."/>
            <person name="Douillard F.P."/>
            <person name="Paul Ross R."/>
            <person name="Yang R."/>
            <person name="Briner A.E."/>
            <person name="Felis G.E."/>
            <person name="de Vos W.M."/>
            <person name="Barrangou R."/>
            <person name="Klaenhammer T.R."/>
            <person name="Caufield P.W."/>
            <person name="Cui Y."/>
            <person name="Zhang H."/>
            <person name="O'Toole P.W."/>
        </authorList>
    </citation>
    <scope>NUCLEOTIDE SEQUENCE [LARGE SCALE GENOMIC DNA]</scope>
    <source>
        <strain evidence="1 2">DSM 14340</strain>
    </source>
</reference>